<keyword evidence="1" id="KW-0472">Membrane</keyword>
<evidence type="ECO:0000313" key="3">
    <source>
        <dbReference type="Proteomes" id="UP000184128"/>
    </source>
</evidence>
<dbReference type="Pfam" id="PF19700">
    <property type="entry name" value="DUF6198"/>
    <property type="match status" value="1"/>
</dbReference>
<feature type="transmembrane region" description="Helical" evidence="1">
    <location>
        <begin position="165"/>
        <end position="193"/>
    </location>
</feature>
<organism evidence="2 3">
    <name type="scientific">Atopostipes suicloacalis DSM 15692</name>
    <dbReference type="NCBI Taxonomy" id="1121025"/>
    <lineage>
        <taxon>Bacteria</taxon>
        <taxon>Bacillati</taxon>
        <taxon>Bacillota</taxon>
        <taxon>Bacilli</taxon>
        <taxon>Lactobacillales</taxon>
        <taxon>Carnobacteriaceae</taxon>
        <taxon>Atopostipes</taxon>
    </lineage>
</organism>
<feature type="transmembrane region" description="Helical" evidence="1">
    <location>
        <begin position="110"/>
        <end position="132"/>
    </location>
</feature>
<gene>
    <name evidence="2" type="ORF">SAMN02745249_01923</name>
</gene>
<sequence length="212" mass="23317">MSIQWKKFITRSLISIIGITFISFGAALSETMAMGLDPFTALNRGVSSLLGVSLGNYQLIVNLLSLTVIFFLKRSLIGWGSVYNMILIGYQIDFFNQLFSQFFQTDNFSLLMRIMITVVAILIFSLGVAIYMDIQLGVSPYDAIAPLIADKTGWRYTPVRIGQDILVVTAAFLLNGPVGISTVITGFFAGPLITMFSDKISKPAIEQLTTTD</sequence>
<dbReference type="RefSeq" id="WP_073298601.1">
    <property type="nucleotide sequence ID" value="NZ_FQUF01000037.1"/>
</dbReference>
<proteinExistence type="predicted"/>
<evidence type="ECO:0000313" key="2">
    <source>
        <dbReference type="EMBL" id="SHF15395.1"/>
    </source>
</evidence>
<reference evidence="2 3" key="1">
    <citation type="submission" date="2016-11" db="EMBL/GenBank/DDBJ databases">
        <authorList>
            <person name="Jaros S."/>
            <person name="Januszkiewicz K."/>
            <person name="Wedrychowicz H."/>
        </authorList>
    </citation>
    <scope>NUCLEOTIDE SEQUENCE [LARGE SCALE GENOMIC DNA]</scope>
    <source>
        <strain evidence="2 3">DSM 15692</strain>
    </source>
</reference>
<dbReference type="EMBL" id="FQUF01000037">
    <property type="protein sequence ID" value="SHF15395.1"/>
    <property type="molecule type" value="Genomic_DNA"/>
</dbReference>
<feature type="transmembrane region" description="Helical" evidence="1">
    <location>
        <begin position="49"/>
        <end position="72"/>
    </location>
</feature>
<keyword evidence="3" id="KW-1185">Reference proteome</keyword>
<dbReference type="PANTHER" id="PTHR40078:SF1">
    <property type="entry name" value="INTEGRAL MEMBRANE PROTEIN"/>
    <property type="match status" value="1"/>
</dbReference>
<dbReference type="OrthoDB" id="9814474at2"/>
<dbReference type="AlphaFoldDB" id="A0A1M4ZBP3"/>
<accession>A0A1M4ZBP3</accession>
<keyword evidence="1" id="KW-0812">Transmembrane</keyword>
<keyword evidence="1" id="KW-1133">Transmembrane helix</keyword>
<evidence type="ECO:0000256" key="1">
    <source>
        <dbReference type="SAM" id="Phobius"/>
    </source>
</evidence>
<dbReference type="InterPro" id="IPR038750">
    <property type="entry name" value="YczE/YyaS-like"/>
</dbReference>
<dbReference type="Proteomes" id="UP000184128">
    <property type="component" value="Unassembled WGS sequence"/>
</dbReference>
<dbReference type="PANTHER" id="PTHR40078">
    <property type="entry name" value="INTEGRAL MEMBRANE PROTEIN-RELATED"/>
    <property type="match status" value="1"/>
</dbReference>
<feature type="transmembrane region" description="Helical" evidence="1">
    <location>
        <begin position="12"/>
        <end position="29"/>
    </location>
</feature>
<protein>
    <submittedName>
        <fullName evidence="2">Uncharacterized membrane protein YczE</fullName>
    </submittedName>
</protein>
<name>A0A1M4ZBP3_9LACT</name>